<organism evidence="7 8">
    <name type="scientific">Sphaerosporella brunnea</name>
    <dbReference type="NCBI Taxonomy" id="1250544"/>
    <lineage>
        <taxon>Eukaryota</taxon>
        <taxon>Fungi</taxon>
        <taxon>Dikarya</taxon>
        <taxon>Ascomycota</taxon>
        <taxon>Pezizomycotina</taxon>
        <taxon>Pezizomycetes</taxon>
        <taxon>Pezizales</taxon>
        <taxon>Pyronemataceae</taxon>
        <taxon>Sphaerosporella</taxon>
    </lineage>
</organism>
<evidence type="ECO:0000259" key="6">
    <source>
        <dbReference type="PROSITE" id="PS50089"/>
    </source>
</evidence>
<evidence type="ECO:0000256" key="2">
    <source>
        <dbReference type="ARBA" id="ARBA00022771"/>
    </source>
</evidence>
<dbReference type="InterPro" id="IPR013083">
    <property type="entry name" value="Znf_RING/FYVE/PHD"/>
</dbReference>
<dbReference type="InParanoid" id="A0A5J5EYL2"/>
<dbReference type="AlphaFoldDB" id="A0A5J5EYL2"/>
<keyword evidence="8" id="KW-1185">Reference proteome</keyword>
<dbReference type="GO" id="GO:0005634">
    <property type="term" value="C:nucleus"/>
    <property type="evidence" value="ECO:0007669"/>
    <property type="project" value="TreeGrafter"/>
</dbReference>
<dbReference type="Gene3D" id="3.30.40.10">
    <property type="entry name" value="Zinc/RING finger domain, C3HC4 (zinc finger)"/>
    <property type="match status" value="1"/>
</dbReference>
<dbReference type="GO" id="GO:0004842">
    <property type="term" value="F:ubiquitin-protein transferase activity"/>
    <property type="evidence" value="ECO:0007669"/>
    <property type="project" value="TreeGrafter"/>
</dbReference>
<evidence type="ECO:0000256" key="3">
    <source>
        <dbReference type="ARBA" id="ARBA00022833"/>
    </source>
</evidence>
<dbReference type="PROSITE" id="PS50089">
    <property type="entry name" value="ZF_RING_2"/>
    <property type="match status" value="1"/>
</dbReference>
<dbReference type="SUPFAM" id="SSF57850">
    <property type="entry name" value="RING/U-box"/>
    <property type="match status" value="2"/>
</dbReference>
<comment type="caution">
    <text evidence="7">The sequence shown here is derived from an EMBL/GenBank/DDBJ whole genome shotgun (WGS) entry which is preliminary data.</text>
</comment>
<feature type="compositionally biased region" description="Low complexity" evidence="5">
    <location>
        <begin position="108"/>
        <end position="121"/>
    </location>
</feature>
<dbReference type="PANTHER" id="PTHR16079:SF4">
    <property type="entry name" value="E3 UBIQUITIN-PROTEIN LIGASE CHFR"/>
    <property type="match status" value="1"/>
</dbReference>
<dbReference type="Proteomes" id="UP000326924">
    <property type="component" value="Unassembled WGS sequence"/>
</dbReference>
<feature type="domain" description="RING-type" evidence="6">
    <location>
        <begin position="12"/>
        <end position="55"/>
    </location>
</feature>
<dbReference type="GO" id="GO:0008270">
    <property type="term" value="F:zinc ion binding"/>
    <property type="evidence" value="ECO:0007669"/>
    <property type="project" value="UniProtKB-KW"/>
</dbReference>
<dbReference type="GO" id="GO:0006511">
    <property type="term" value="P:ubiquitin-dependent protein catabolic process"/>
    <property type="evidence" value="ECO:0007669"/>
    <property type="project" value="TreeGrafter"/>
</dbReference>
<dbReference type="Gene3D" id="3.30.60.90">
    <property type="match status" value="1"/>
</dbReference>
<accession>A0A5J5EYL2</accession>
<dbReference type="InterPro" id="IPR052256">
    <property type="entry name" value="E3_ubiquitin-ligase_CHFR"/>
</dbReference>
<keyword evidence="3" id="KW-0862">Zinc</keyword>
<dbReference type="InterPro" id="IPR043145">
    <property type="entry name" value="Znf_ZZ_sf"/>
</dbReference>
<protein>
    <recommendedName>
        <fullName evidence="6">RING-type domain-containing protein</fullName>
    </recommendedName>
</protein>
<dbReference type="InterPro" id="IPR018957">
    <property type="entry name" value="Znf_C3HC4_RING-type"/>
</dbReference>
<dbReference type="InterPro" id="IPR001841">
    <property type="entry name" value="Znf_RING"/>
</dbReference>
<sequence length="516" mass="57741">MATSVIEKELTCSICTEILFDPITLLNCLHHNCGACAKRWFSSQPQNPPTCPVCRRPVKGAGVSPIVVSILADFLERFPDRGRTPEEIEDVRSVWKPGDEILPPQPSAPRRGGPRLLARLLSPPPEHPVLLHSPRSRPRSPTVAPVSTRRHDRLPPSPSTPPSSVLEILQRGTPRIIITCDHCSRRLDSSVHVECFDCPLFHLCLRCYRAGHSCSSPDHYLVRQRLIESWPRRYLQVGVFCDVCDSWLDEARNGGTRVDAMFWRCTTCNDGRGWALCTRCVQKGWNCTHQLEMWTNDRTASSMTLVRGCIRIPPSSQLPEGSDELFTSRGYVPFLFRSIATPACTICKLAISPPNTQWLHCFGCVDGQADLCTTCFYNLHRTFPSPARGMHCFYVCPRGHSMGIIAQPGKKVLHKGVFAHAPKPRPPEWTVGGRGEEMQAVAIRGHWPEEEEDEGAEGEVYTRKWGRGQWLCFPKGAEILDVVRAFAVDDGGGVEWFWGSYSGVGGLFPGEYVRFV</sequence>
<evidence type="ECO:0000256" key="1">
    <source>
        <dbReference type="ARBA" id="ARBA00022723"/>
    </source>
</evidence>
<feature type="region of interest" description="Disordered" evidence="5">
    <location>
        <begin position="97"/>
        <end position="164"/>
    </location>
</feature>
<dbReference type="GO" id="GO:0016567">
    <property type="term" value="P:protein ubiquitination"/>
    <property type="evidence" value="ECO:0007669"/>
    <property type="project" value="TreeGrafter"/>
</dbReference>
<evidence type="ECO:0000256" key="5">
    <source>
        <dbReference type="SAM" id="MobiDB-lite"/>
    </source>
</evidence>
<dbReference type="OrthoDB" id="1305878at2759"/>
<evidence type="ECO:0000313" key="8">
    <source>
        <dbReference type="Proteomes" id="UP000326924"/>
    </source>
</evidence>
<dbReference type="EMBL" id="VXIS01000086">
    <property type="protein sequence ID" value="KAA8906707.1"/>
    <property type="molecule type" value="Genomic_DNA"/>
</dbReference>
<dbReference type="PANTHER" id="PTHR16079">
    <property type="entry name" value="UBIQUITIN LIGASE PROTEIN CHFR"/>
    <property type="match status" value="1"/>
</dbReference>
<gene>
    <name evidence="7" type="ORF">FN846DRAFT_812117</name>
</gene>
<keyword evidence="1" id="KW-0479">Metal-binding</keyword>
<evidence type="ECO:0000313" key="7">
    <source>
        <dbReference type="EMBL" id="KAA8906707.1"/>
    </source>
</evidence>
<name>A0A5J5EYL2_9PEZI</name>
<proteinExistence type="predicted"/>
<reference evidence="7 8" key="1">
    <citation type="submission" date="2019-09" db="EMBL/GenBank/DDBJ databases">
        <title>Draft genome of the ectomycorrhizal ascomycete Sphaerosporella brunnea.</title>
        <authorList>
            <consortium name="DOE Joint Genome Institute"/>
            <person name="Benucci G.M."/>
            <person name="Marozzi G."/>
            <person name="Antonielli L."/>
            <person name="Sanchez S."/>
            <person name="Marco P."/>
            <person name="Wang X."/>
            <person name="Falini L.B."/>
            <person name="Barry K."/>
            <person name="Haridas S."/>
            <person name="Lipzen A."/>
            <person name="Labutti K."/>
            <person name="Grigoriev I.V."/>
            <person name="Murat C."/>
            <person name="Martin F."/>
            <person name="Albertini E."/>
            <person name="Donnini D."/>
            <person name="Bonito G."/>
        </authorList>
    </citation>
    <scope>NUCLEOTIDE SEQUENCE [LARGE SCALE GENOMIC DNA]</scope>
    <source>
        <strain evidence="7 8">Sb_GMNB300</strain>
    </source>
</reference>
<evidence type="ECO:0000256" key="4">
    <source>
        <dbReference type="PROSITE-ProRule" id="PRU00175"/>
    </source>
</evidence>
<keyword evidence="2 4" id="KW-0863">Zinc-finger</keyword>
<dbReference type="Pfam" id="PF00097">
    <property type="entry name" value="zf-C3HC4"/>
    <property type="match status" value="1"/>
</dbReference>